<name>A0A1R3JAM6_COCAP</name>
<comment type="caution">
    <text evidence="1">The sequence shown here is derived from an EMBL/GenBank/DDBJ whole genome shotgun (WGS) entry which is preliminary data.</text>
</comment>
<dbReference type="AlphaFoldDB" id="A0A1R3JAM6"/>
<evidence type="ECO:0000313" key="2">
    <source>
        <dbReference type="Proteomes" id="UP000188268"/>
    </source>
</evidence>
<evidence type="ECO:0000313" key="1">
    <source>
        <dbReference type="EMBL" id="OMO91884.1"/>
    </source>
</evidence>
<protein>
    <submittedName>
        <fullName evidence="1">Uncharacterized protein</fullName>
    </submittedName>
</protein>
<dbReference type="Proteomes" id="UP000188268">
    <property type="component" value="Unassembled WGS sequence"/>
</dbReference>
<accession>A0A1R3JAM6</accession>
<gene>
    <name evidence="1" type="ORF">CCACVL1_06976</name>
</gene>
<sequence>MVARDKAAARSCVARDGAVDGS</sequence>
<dbReference type="Gramene" id="OMO91884">
    <property type="protein sequence ID" value="OMO91884"/>
    <property type="gene ID" value="CCACVL1_06976"/>
</dbReference>
<dbReference type="EMBL" id="AWWV01008271">
    <property type="protein sequence ID" value="OMO91884.1"/>
    <property type="molecule type" value="Genomic_DNA"/>
</dbReference>
<reference evidence="1 2" key="1">
    <citation type="submission" date="2013-09" db="EMBL/GenBank/DDBJ databases">
        <title>Corchorus capsularis genome sequencing.</title>
        <authorList>
            <person name="Alam M."/>
            <person name="Haque M.S."/>
            <person name="Islam M.S."/>
            <person name="Emdad E.M."/>
            <person name="Islam M.M."/>
            <person name="Ahmed B."/>
            <person name="Halim A."/>
            <person name="Hossen Q.M.M."/>
            <person name="Hossain M.Z."/>
            <person name="Ahmed R."/>
            <person name="Khan M.M."/>
            <person name="Islam R."/>
            <person name="Rashid M.M."/>
            <person name="Khan S.A."/>
            <person name="Rahman M.S."/>
            <person name="Alam M."/>
        </authorList>
    </citation>
    <scope>NUCLEOTIDE SEQUENCE [LARGE SCALE GENOMIC DNA]</scope>
    <source>
        <strain evidence="2">cv. CVL-1</strain>
        <tissue evidence="1">Whole seedling</tissue>
    </source>
</reference>
<proteinExistence type="predicted"/>
<organism evidence="1 2">
    <name type="scientific">Corchorus capsularis</name>
    <name type="common">Jute</name>
    <dbReference type="NCBI Taxonomy" id="210143"/>
    <lineage>
        <taxon>Eukaryota</taxon>
        <taxon>Viridiplantae</taxon>
        <taxon>Streptophyta</taxon>
        <taxon>Embryophyta</taxon>
        <taxon>Tracheophyta</taxon>
        <taxon>Spermatophyta</taxon>
        <taxon>Magnoliopsida</taxon>
        <taxon>eudicotyledons</taxon>
        <taxon>Gunneridae</taxon>
        <taxon>Pentapetalae</taxon>
        <taxon>rosids</taxon>
        <taxon>malvids</taxon>
        <taxon>Malvales</taxon>
        <taxon>Malvaceae</taxon>
        <taxon>Grewioideae</taxon>
        <taxon>Apeibeae</taxon>
        <taxon>Corchorus</taxon>
    </lineage>
</organism>
<keyword evidence="2" id="KW-1185">Reference proteome</keyword>